<dbReference type="NCBIfam" id="TIGR00254">
    <property type="entry name" value="GGDEF"/>
    <property type="match status" value="1"/>
</dbReference>
<protein>
    <submittedName>
        <fullName evidence="4">Diguanylate cyclase (GGDEF)-like protein/PAS domain S-box-containing protein</fullName>
    </submittedName>
</protein>
<dbReference type="SUPFAM" id="SSF55785">
    <property type="entry name" value="PYP-like sensor domain (PAS domain)"/>
    <property type="match status" value="2"/>
</dbReference>
<evidence type="ECO:0000259" key="2">
    <source>
        <dbReference type="PROSITE" id="PS50883"/>
    </source>
</evidence>
<dbReference type="SMART" id="SM00052">
    <property type="entry name" value="EAL"/>
    <property type="match status" value="1"/>
</dbReference>
<sequence length="1039" mass="113549">MPVAVLLVDHDAVHAHAAVQALADAWRNWTVAVADSVAHAGRCLAVEPFDVVIAADRLLDGTAFDVLEAAHGLPVLIAVPEGQEAQAAVAMRHGFSDFVVRDAAQAYLLTLPAQIEAVIEHARAGQARRAAEAMLARQHRLLEAISRTQSLFITAGATRAAFEGWLQEMMALTHSPVGFVGTLVPGPGAGLVLQPHAVAVSPEPAAADTAAPQAWRHAAAAAPWPLDRAGSLLAHALDAAGEPSLHAACGSDVPLEVGWPADGPAVRTFFAQTVQAAGAPVAVVGLANAPAGYVRADLQTLQPLLSTLGQMEMARRAEEERRMAQEALNRTAALLSDKSRALKETLDAVAQGITKVDAEGRIRVYNRRYLELLDMPEAFMAQAPTPLQVLHFQMERGDLGHDLELMDAQGRRHAHAVLGDGTPQEAHEAPEFYVRRSPGGRYLEVRTRPVVGGGRVRTFTDVTDYVAAQEAVRASEARWRSLTQLSSDWYWEQDADLRFVRLEGAYHRDLGISETEFHGALRWDLEHSGVTPAQWQAHQAQLEARETFHDFEMQRRSADGSLIWLSISGEPIFDATGRFTGYRGVARNITERKRAEAEIERLAFFDELTGLPNRRLLMDRVERAAVTSLRTPSYAALLFLDLDNFKSINDTLGHAWGDRLLAQVGARLAATLRATDTVARLGGDEFVVVLQALGAQEVDAAIEAEGVAQKLLLALNRPYALSGREVHSTPSIGITLFKGRESTALELLQRADLAMYQAKAEGRNTLCFFDPAMQAAATARSVMEADLRLGLQRAELLPYYQPVVDADGRILGAEALVRWRHPERGMVPPGEFIAVAEQTGLIMPLGRMMLRAACHQLAAWAQHPQTREWSLSVNVSAHEFKHADFVRQVLDALDESGIDPRRLKLELTESLLLQNVEDSISKMQVLRKLGVGFSLDDFGTGYSSLSYLKRLPLDQLKIDQSFVRDVLTDANDAAIACTIVTLAQSLGLDVVAEGVETEGQREFLLRHGCRRFQGYLFGRPAPEMAVPPWTAEEHPQAVR</sequence>
<dbReference type="Gene3D" id="3.20.20.450">
    <property type="entry name" value="EAL domain"/>
    <property type="match status" value="1"/>
</dbReference>
<gene>
    <name evidence="4" type="ORF">QE399_001334</name>
</gene>
<dbReference type="InterPro" id="IPR000700">
    <property type="entry name" value="PAS-assoc_C"/>
</dbReference>
<name>A0ABU1I8U6_9BURK</name>
<dbReference type="InterPro" id="IPR013655">
    <property type="entry name" value="PAS_fold_3"/>
</dbReference>
<dbReference type="Gene3D" id="3.40.50.2300">
    <property type="match status" value="1"/>
</dbReference>
<dbReference type="PROSITE" id="PS50113">
    <property type="entry name" value="PAC"/>
    <property type="match status" value="1"/>
</dbReference>
<keyword evidence="5" id="KW-1185">Reference proteome</keyword>
<dbReference type="InterPro" id="IPR029787">
    <property type="entry name" value="Nucleotide_cyclase"/>
</dbReference>
<dbReference type="InterPro" id="IPR035919">
    <property type="entry name" value="EAL_sf"/>
</dbReference>
<dbReference type="RefSeq" id="WP_309827355.1">
    <property type="nucleotide sequence ID" value="NZ_JAVIZX010000001.1"/>
</dbReference>
<dbReference type="EMBL" id="JAVIZX010000001">
    <property type="protein sequence ID" value="MDR6213645.1"/>
    <property type="molecule type" value="Genomic_DNA"/>
</dbReference>
<dbReference type="Gene3D" id="3.30.450.20">
    <property type="entry name" value="PAS domain"/>
    <property type="match status" value="2"/>
</dbReference>
<evidence type="ECO:0000313" key="5">
    <source>
        <dbReference type="Proteomes" id="UP001267710"/>
    </source>
</evidence>
<dbReference type="InterPro" id="IPR000014">
    <property type="entry name" value="PAS"/>
</dbReference>
<evidence type="ECO:0000313" key="4">
    <source>
        <dbReference type="EMBL" id="MDR6213645.1"/>
    </source>
</evidence>
<dbReference type="InterPro" id="IPR000160">
    <property type="entry name" value="GGDEF_dom"/>
</dbReference>
<dbReference type="SUPFAM" id="SSF52172">
    <property type="entry name" value="CheY-like"/>
    <property type="match status" value="1"/>
</dbReference>
<feature type="domain" description="GGDEF" evidence="3">
    <location>
        <begin position="633"/>
        <end position="771"/>
    </location>
</feature>
<dbReference type="PANTHER" id="PTHR44757:SF2">
    <property type="entry name" value="BIOFILM ARCHITECTURE MAINTENANCE PROTEIN MBAA"/>
    <property type="match status" value="1"/>
</dbReference>
<feature type="domain" description="PAC" evidence="1">
    <location>
        <begin position="549"/>
        <end position="601"/>
    </location>
</feature>
<dbReference type="NCBIfam" id="TIGR00229">
    <property type="entry name" value="sensory_box"/>
    <property type="match status" value="1"/>
</dbReference>
<dbReference type="PROSITE" id="PS50887">
    <property type="entry name" value="GGDEF"/>
    <property type="match status" value="1"/>
</dbReference>
<dbReference type="InterPro" id="IPR043128">
    <property type="entry name" value="Rev_trsase/Diguanyl_cyclase"/>
</dbReference>
<dbReference type="Pfam" id="PF12860">
    <property type="entry name" value="PAS_7"/>
    <property type="match status" value="1"/>
</dbReference>
<dbReference type="SMART" id="SM00267">
    <property type="entry name" value="GGDEF"/>
    <property type="match status" value="1"/>
</dbReference>
<dbReference type="SUPFAM" id="SSF141868">
    <property type="entry name" value="EAL domain-like"/>
    <property type="match status" value="1"/>
</dbReference>
<organism evidence="4 5">
    <name type="scientific">Paracidovorax wautersii</name>
    <dbReference type="NCBI Taxonomy" id="1177982"/>
    <lineage>
        <taxon>Bacteria</taxon>
        <taxon>Pseudomonadati</taxon>
        <taxon>Pseudomonadota</taxon>
        <taxon>Betaproteobacteria</taxon>
        <taxon>Burkholderiales</taxon>
        <taxon>Comamonadaceae</taxon>
        <taxon>Paracidovorax</taxon>
    </lineage>
</organism>
<dbReference type="Proteomes" id="UP001267710">
    <property type="component" value="Unassembled WGS sequence"/>
</dbReference>
<dbReference type="InterPro" id="IPR052155">
    <property type="entry name" value="Biofilm_reg_signaling"/>
</dbReference>
<accession>A0ABU1I8U6</accession>
<dbReference type="InterPro" id="IPR011006">
    <property type="entry name" value="CheY-like_superfamily"/>
</dbReference>
<dbReference type="PROSITE" id="PS50883">
    <property type="entry name" value="EAL"/>
    <property type="match status" value="1"/>
</dbReference>
<feature type="domain" description="EAL" evidence="2">
    <location>
        <begin position="780"/>
        <end position="1034"/>
    </location>
</feature>
<proteinExistence type="predicted"/>
<dbReference type="Pfam" id="PF08447">
    <property type="entry name" value="PAS_3"/>
    <property type="match status" value="1"/>
</dbReference>
<dbReference type="CDD" id="cd00130">
    <property type="entry name" value="PAS"/>
    <property type="match status" value="1"/>
</dbReference>
<dbReference type="CDD" id="cd01948">
    <property type="entry name" value="EAL"/>
    <property type="match status" value="1"/>
</dbReference>
<dbReference type="Gene3D" id="3.30.70.270">
    <property type="match status" value="1"/>
</dbReference>
<dbReference type="PANTHER" id="PTHR44757">
    <property type="entry name" value="DIGUANYLATE CYCLASE DGCP"/>
    <property type="match status" value="1"/>
</dbReference>
<dbReference type="InterPro" id="IPR035965">
    <property type="entry name" value="PAS-like_dom_sf"/>
</dbReference>
<evidence type="ECO:0000259" key="3">
    <source>
        <dbReference type="PROSITE" id="PS50887"/>
    </source>
</evidence>
<dbReference type="InterPro" id="IPR001610">
    <property type="entry name" value="PAC"/>
</dbReference>
<dbReference type="SUPFAM" id="SSF55073">
    <property type="entry name" value="Nucleotide cyclase"/>
    <property type="match status" value="1"/>
</dbReference>
<comment type="caution">
    <text evidence="4">The sequence shown here is derived from an EMBL/GenBank/DDBJ whole genome shotgun (WGS) entry which is preliminary data.</text>
</comment>
<dbReference type="Pfam" id="PF00990">
    <property type="entry name" value="GGDEF"/>
    <property type="match status" value="1"/>
</dbReference>
<dbReference type="Pfam" id="PF00563">
    <property type="entry name" value="EAL"/>
    <property type="match status" value="1"/>
</dbReference>
<dbReference type="CDD" id="cd01949">
    <property type="entry name" value="GGDEF"/>
    <property type="match status" value="1"/>
</dbReference>
<dbReference type="SMART" id="SM00086">
    <property type="entry name" value="PAC"/>
    <property type="match status" value="1"/>
</dbReference>
<evidence type="ECO:0000259" key="1">
    <source>
        <dbReference type="PROSITE" id="PS50113"/>
    </source>
</evidence>
<dbReference type="InterPro" id="IPR001633">
    <property type="entry name" value="EAL_dom"/>
</dbReference>
<dbReference type="SMART" id="SM00091">
    <property type="entry name" value="PAS"/>
    <property type="match status" value="2"/>
</dbReference>
<reference evidence="4 5" key="1">
    <citation type="submission" date="2023-08" db="EMBL/GenBank/DDBJ databases">
        <title>Functional and genomic diversity of the sorghum phyllosphere microbiome.</title>
        <authorList>
            <person name="Shade A."/>
        </authorList>
    </citation>
    <scope>NUCLEOTIDE SEQUENCE [LARGE SCALE GENOMIC DNA]</scope>
    <source>
        <strain evidence="4 5">SORGH_AS_0335</strain>
    </source>
</reference>